<keyword evidence="4" id="KW-1185">Reference proteome</keyword>
<sequence length="184" mass="19437">MTTQARLLLAGLLAGLTLVGLGAAPAAASCAEPSVDFLDGSDVAFSGVVTERRTSGDDLVVTVKVDRAFKGDVRRRVDVVSRAQQEDAITADDGDRVVVFGTLVDGEVSSNGCSTIVAPGRYYREVLADLGEGTTPPAGHLRADRGLGLSYDQFRTGRAVLGVLGLAVMGFVAVRWWRARRRTT</sequence>
<evidence type="ECO:0000256" key="1">
    <source>
        <dbReference type="SAM" id="Phobius"/>
    </source>
</evidence>
<protein>
    <recommendedName>
        <fullName evidence="5">DNA-binding protein</fullName>
    </recommendedName>
</protein>
<feature type="transmembrane region" description="Helical" evidence="1">
    <location>
        <begin position="159"/>
        <end position="177"/>
    </location>
</feature>
<dbReference type="RefSeq" id="WP_108343145.1">
    <property type="nucleotide sequence ID" value="NZ_PYXZ01000001.1"/>
</dbReference>
<dbReference type="AlphaFoldDB" id="A0A2R7Z3M7"/>
<dbReference type="Proteomes" id="UP000244867">
    <property type="component" value="Unassembled WGS sequence"/>
</dbReference>
<gene>
    <name evidence="3" type="ORF">C7S10_04545</name>
</gene>
<evidence type="ECO:0000313" key="4">
    <source>
        <dbReference type="Proteomes" id="UP000244867"/>
    </source>
</evidence>
<keyword evidence="1" id="KW-0812">Transmembrane</keyword>
<feature type="signal peptide" evidence="2">
    <location>
        <begin position="1"/>
        <end position="28"/>
    </location>
</feature>
<keyword evidence="1" id="KW-0472">Membrane</keyword>
<comment type="caution">
    <text evidence="3">The sequence shown here is derived from an EMBL/GenBank/DDBJ whole genome shotgun (WGS) entry which is preliminary data.</text>
</comment>
<accession>A0A2R7Z3M7</accession>
<reference evidence="3 4" key="1">
    <citation type="submission" date="2018-03" db="EMBL/GenBank/DDBJ databases">
        <authorList>
            <person name="Keele B.F."/>
        </authorList>
    </citation>
    <scope>NUCLEOTIDE SEQUENCE [LARGE SCALE GENOMIC DNA]</scope>
    <source>
        <strain evidence="3 4">IB-3</strain>
    </source>
</reference>
<dbReference type="EMBL" id="PYXZ01000001">
    <property type="protein sequence ID" value="PUA82959.1"/>
    <property type="molecule type" value="Genomic_DNA"/>
</dbReference>
<dbReference type="PROSITE" id="PS51257">
    <property type="entry name" value="PROKAR_LIPOPROTEIN"/>
    <property type="match status" value="1"/>
</dbReference>
<keyword evidence="2" id="KW-0732">Signal</keyword>
<keyword evidence="1" id="KW-1133">Transmembrane helix</keyword>
<evidence type="ECO:0000256" key="2">
    <source>
        <dbReference type="SAM" id="SignalP"/>
    </source>
</evidence>
<feature type="chain" id="PRO_5039010589" description="DNA-binding protein" evidence="2">
    <location>
        <begin position="29"/>
        <end position="184"/>
    </location>
</feature>
<proteinExistence type="predicted"/>
<organism evidence="3 4">
    <name type="scientific">Nocardioides currus</name>
    <dbReference type="NCBI Taxonomy" id="2133958"/>
    <lineage>
        <taxon>Bacteria</taxon>
        <taxon>Bacillati</taxon>
        <taxon>Actinomycetota</taxon>
        <taxon>Actinomycetes</taxon>
        <taxon>Propionibacteriales</taxon>
        <taxon>Nocardioidaceae</taxon>
        <taxon>Nocardioides</taxon>
    </lineage>
</organism>
<name>A0A2R7Z3M7_9ACTN</name>
<evidence type="ECO:0000313" key="3">
    <source>
        <dbReference type="EMBL" id="PUA82959.1"/>
    </source>
</evidence>
<dbReference type="OrthoDB" id="9936904at2"/>
<evidence type="ECO:0008006" key="5">
    <source>
        <dbReference type="Google" id="ProtNLM"/>
    </source>
</evidence>